<gene>
    <name evidence="2" type="ORF">GCM10009850_087430</name>
</gene>
<evidence type="ECO:0000313" key="2">
    <source>
        <dbReference type="EMBL" id="GAA2213281.1"/>
    </source>
</evidence>
<evidence type="ECO:0000256" key="1">
    <source>
        <dbReference type="SAM" id="MobiDB-lite"/>
    </source>
</evidence>
<name>A0ABN3CV94_9ACTN</name>
<keyword evidence="3" id="KW-1185">Reference proteome</keyword>
<accession>A0ABN3CV94</accession>
<comment type="caution">
    <text evidence="2">The sequence shown here is derived from an EMBL/GenBank/DDBJ whole genome shotgun (WGS) entry which is preliminary data.</text>
</comment>
<reference evidence="2 3" key="1">
    <citation type="journal article" date="2019" name="Int. J. Syst. Evol. Microbiol.">
        <title>The Global Catalogue of Microorganisms (GCM) 10K type strain sequencing project: providing services to taxonomists for standard genome sequencing and annotation.</title>
        <authorList>
            <consortium name="The Broad Institute Genomics Platform"/>
            <consortium name="The Broad Institute Genome Sequencing Center for Infectious Disease"/>
            <person name="Wu L."/>
            <person name="Ma J."/>
        </authorList>
    </citation>
    <scope>NUCLEOTIDE SEQUENCE [LARGE SCALE GENOMIC DNA]</scope>
    <source>
        <strain evidence="2 3">JCM 16114</strain>
    </source>
</reference>
<protein>
    <submittedName>
        <fullName evidence="2">Uncharacterized protein</fullName>
    </submittedName>
</protein>
<organism evidence="2 3">
    <name type="scientific">Nonomuraea monospora</name>
    <dbReference type="NCBI Taxonomy" id="568818"/>
    <lineage>
        <taxon>Bacteria</taxon>
        <taxon>Bacillati</taxon>
        <taxon>Actinomycetota</taxon>
        <taxon>Actinomycetes</taxon>
        <taxon>Streptosporangiales</taxon>
        <taxon>Streptosporangiaceae</taxon>
        <taxon>Nonomuraea</taxon>
    </lineage>
</organism>
<dbReference type="EMBL" id="BAAAQX010000032">
    <property type="protein sequence ID" value="GAA2213281.1"/>
    <property type="molecule type" value="Genomic_DNA"/>
</dbReference>
<evidence type="ECO:0000313" key="3">
    <source>
        <dbReference type="Proteomes" id="UP001499843"/>
    </source>
</evidence>
<feature type="region of interest" description="Disordered" evidence="1">
    <location>
        <begin position="76"/>
        <end position="101"/>
    </location>
</feature>
<sequence length="101" mass="10731">MSAKRAYEKRRDEACGGLGLRETDIVISALGEDMSDGTPASLADRYADIILRHNGLGELRKLSVADIAGLARSGITGSCSMPPSARRARRLETSGGSRSRP</sequence>
<dbReference type="Proteomes" id="UP001499843">
    <property type="component" value="Unassembled WGS sequence"/>
</dbReference>
<proteinExistence type="predicted"/>